<dbReference type="Pfam" id="PF01593">
    <property type="entry name" value="Amino_oxidase"/>
    <property type="match status" value="1"/>
</dbReference>
<dbReference type="AlphaFoldDB" id="A0A1S9RYG0"/>
<dbReference type="Gene3D" id="3.50.50.60">
    <property type="entry name" value="FAD/NAD(P)-binding domain"/>
    <property type="match status" value="1"/>
</dbReference>
<feature type="domain" description="Amine oxidase" evidence="4">
    <location>
        <begin position="100"/>
        <end position="536"/>
    </location>
</feature>
<comment type="caution">
    <text evidence="5">The sequence shown here is derived from an EMBL/GenBank/DDBJ whole genome shotgun (WGS) entry which is preliminary data.</text>
</comment>
<dbReference type="InterPro" id="IPR036188">
    <property type="entry name" value="FAD/NAD-bd_sf"/>
</dbReference>
<dbReference type="InterPro" id="IPR001613">
    <property type="entry name" value="Flavin_amine_oxidase"/>
</dbReference>
<protein>
    <recommendedName>
        <fullName evidence="3">Amine oxidase</fullName>
        <ecNumber evidence="3">1.4.3.-</ecNumber>
    </recommendedName>
</protein>
<dbReference type="Proteomes" id="UP000190744">
    <property type="component" value="Unassembled WGS sequence"/>
</dbReference>
<gene>
    <name evidence="5" type="ORF">PEBR_06381</name>
</gene>
<keyword evidence="2 3" id="KW-0560">Oxidoreductase</keyword>
<evidence type="ECO:0000256" key="2">
    <source>
        <dbReference type="ARBA" id="ARBA00023002"/>
    </source>
</evidence>
<evidence type="ECO:0000259" key="4">
    <source>
        <dbReference type="Pfam" id="PF01593"/>
    </source>
</evidence>
<dbReference type="SUPFAM" id="SSF51905">
    <property type="entry name" value="FAD/NAD(P)-binding domain"/>
    <property type="match status" value="1"/>
</dbReference>
<dbReference type="GO" id="GO:0006598">
    <property type="term" value="P:polyamine catabolic process"/>
    <property type="evidence" value="ECO:0007669"/>
    <property type="project" value="TreeGrafter"/>
</dbReference>
<keyword evidence="3" id="KW-0274">FAD</keyword>
<keyword evidence="3" id="KW-0812">Transmembrane</keyword>
<accession>A0A1S9RYG0</accession>
<dbReference type="Gene3D" id="3.90.660.10">
    <property type="match status" value="1"/>
</dbReference>
<name>A0A1S9RYG0_PENBI</name>
<evidence type="ECO:0000256" key="1">
    <source>
        <dbReference type="ARBA" id="ARBA00001974"/>
    </source>
</evidence>
<keyword evidence="3" id="KW-1133">Transmembrane helix</keyword>
<dbReference type="PRINTS" id="PR00757">
    <property type="entry name" value="AMINEOXDASEF"/>
</dbReference>
<feature type="transmembrane region" description="Helical" evidence="3">
    <location>
        <begin position="32"/>
        <end position="57"/>
    </location>
</feature>
<comment type="similarity">
    <text evidence="3">Belongs to the flavin monoamine oxidase family.</text>
</comment>
<proteinExistence type="inferred from homology"/>
<dbReference type="InterPro" id="IPR002937">
    <property type="entry name" value="Amino_oxidase"/>
</dbReference>
<dbReference type="EC" id="1.4.3.-" evidence="3"/>
<dbReference type="GO" id="GO:0016491">
    <property type="term" value="F:oxidoreductase activity"/>
    <property type="evidence" value="ECO:0007669"/>
    <property type="project" value="UniProtKB-KW"/>
</dbReference>
<keyword evidence="3" id="KW-0472">Membrane</keyword>
<reference evidence="6" key="1">
    <citation type="submission" date="2015-09" db="EMBL/GenBank/DDBJ databases">
        <authorList>
            <person name="Fill T.P."/>
            <person name="Baretta J.F."/>
            <person name="de Almeida L.G."/>
            <person name="Rocha M."/>
            <person name="de Souza D.H."/>
            <person name="Malavazi I."/>
            <person name="Cerdeira L.T."/>
            <person name="Hong H."/>
            <person name="Samborskyy M."/>
            <person name="de Vasconcelos A.T."/>
            <person name="Leadlay P."/>
            <person name="Rodrigues-Filho E."/>
        </authorList>
    </citation>
    <scope>NUCLEOTIDE SEQUENCE [LARGE SCALE GENOMIC DNA]</scope>
    <source>
        <strain evidence="6">LaBioMMi 136</strain>
    </source>
</reference>
<comment type="cofactor">
    <cofactor evidence="1 3">
        <name>FAD</name>
        <dbReference type="ChEBI" id="CHEBI:57692"/>
    </cofactor>
</comment>
<organism evidence="5 6">
    <name type="scientific">Penicillium brasilianum</name>
    <dbReference type="NCBI Taxonomy" id="104259"/>
    <lineage>
        <taxon>Eukaryota</taxon>
        <taxon>Fungi</taxon>
        <taxon>Dikarya</taxon>
        <taxon>Ascomycota</taxon>
        <taxon>Pezizomycotina</taxon>
        <taxon>Eurotiomycetes</taxon>
        <taxon>Eurotiomycetidae</taxon>
        <taxon>Eurotiales</taxon>
        <taxon>Aspergillaceae</taxon>
        <taxon>Penicillium</taxon>
    </lineage>
</organism>
<keyword evidence="3" id="KW-0285">Flavoprotein</keyword>
<dbReference type="PANTHER" id="PTHR10742:SF313">
    <property type="entry name" value="AMINE OXIDASE"/>
    <property type="match status" value="1"/>
</dbReference>
<evidence type="ECO:0000313" key="5">
    <source>
        <dbReference type="EMBL" id="OOQ90331.1"/>
    </source>
</evidence>
<evidence type="ECO:0000256" key="3">
    <source>
        <dbReference type="RuleBase" id="RU362067"/>
    </source>
</evidence>
<sequence>MLWMLISTACPGGGGPADSLVIFGESPFKKPISGVCLLSLVIASFISYSFAIFVVMFSKKGLGLLTAALAAQTCAASANKIRDEHATCKKTTVAILGGGMAGVAAAQALSNSSIHDFVIIEYRDTLGGRVAHTDFGKGPNGKPYTVELGANWVQGLGSPGGPENPIWTFAKKWGLNNTYSNYSSILTYNETGYVDYSSLLDDYETLVEDAYDAAGVLLTENGQDQTARTGLALAGWRPKIDDMARQAVEWWEWDWEDAYSPDESSFIFGVAGQNLTFNQYSDENNYVWDQRGYNRIILKEASTFLKDNDPRVQLNSIITNVTYSDNGVTIHKEDGSCVSAAYAICTFSLGVLQNNAVSFSPSFPDWKQTAIEKFTMGTYTKIFLQFNETFWPRDTQYFLYADPVSRGYYPVWQSLSAPGFIPESNIIFVTVVSQESYRVERQSDEQTQKEVMAVLRKMYPDLDIPEPTAFMYPRWSTTPWSYGSYSNWPPSTTLEMHENLRANVNRLWFAGEATSAQYFGFLHGAWFEGRDAGERIAELLGGKCAKTDTSGTCGNRKHWERLYGSSPLADYSVFDGWDVSSFYSSY</sequence>
<dbReference type="InterPro" id="IPR050281">
    <property type="entry name" value="Flavin_monoamine_oxidase"/>
</dbReference>
<dbReference type="SUPFAM" id="SSF54373">
    <property type="entry name" value="FAD-linked reductases, C-terminal domain"/>
    <property type="match status" value="1"/>
</dbReference>
<dbReference type="EMBL" id="LJBN01000090">
    <property type="protein sequence ID" value="OOQ90331.1"/>
    <property type="molecule type" value="Genomic_DNA"/>
</dbReference>
<dbReference type="PANTHER" id="PTHR10742">
    <property type="entry name" value="FLAVIN MONOAMINE OXIDASE"/>
    <property type="match status" value="1"/>
</dbReference>
<evidence type="ECO:0000313" key="6">
    <source>
        <dbReference type="Proteomes" id="UP000190744"/>
    </source>
</evidence>